<feature type="region of interest" description="Disordered" evidence="1">
    <location>
        <begin position="451"/>
        <end position="485"/>
    </location>
</feature>
<name>O64472_ARATH</name>
<feature type="domain" description="DUF632" evidence="2">
    <location>
        <begin position="387"/>
        <end position="744"/>
    </location>
</feature>
<dbReference type="PANTHER" id="PTHR21450:SF32">
    <property type="entry name" value="DUF630 FAMILY PROTEIN (DUF630 AND DUF632)"/>
    <property type="match status" value="1"/>
</dbReference>
<evidence type="ECO:0000259" key="2">
    <source>
        <dbReference type="Pfam" id="PF04782"/>
    </source>
</evidence>
<feature type="domain" description="DUF630" evidence="3">
    <location>
        <begin position="1"/>
        <end position="56"/>
    </location>
</feature>
<sequence>MGCSHSKLDDEEAVQICKDRKRFIKQAIEHRTKFASGHIAYIHSLRKVSDALHDFILQGDNNNEFVPTLCQDSFVTPVKRMPQRRRRSSRSNSGEFISISPSSIPPKMIQGRPRSNVKANYLMANRSRPVRVEQRSPETFRVETFSPPSSSNQYGESDGFFGMNMNMNTSASTSSSFWNPLSSPEQRLSSHNIPPPSPQNSQWDFFWNPFSSLDYYGYNSYDRGSVDSRSGIDDEIRGLRRVREEEGIPDLEEDDEPHKPEPVVNVRFQNHNPNPKATEENRGKVDKSCCNEEVKVEDVDEDEDEDGDEDDDEFTDSGCETENEGDEKCVAPPTQEQRKAEVCRGGEATGNVVGVGKVQEMKNVVGVRDDAKTTGFTVYVNRRPTSMAEVIKDLEDQFTTICDAAKEVSGLLEAGRAQYTSSFNDHSGEFMNNVAIFLSRKMLNPVALFRSGSSRSSSSRFLITSSGGSRESGSESRSDVSDESCMISGSHQTTLDRLFAWEKKLYDEVRVSNKRYKQLSGERVRRAYEKKCMQLRNQDVKGDDPLAVDKTRATIRDLDTQIKVSIHSIESISKRIETLRDQELLPQLLELVEGLTNGNHDHNRLTRMWKVMAESHQIQKRTLDEAKLLLAGTPVSKRHKKRQPPIMPEAINSQRLAQSALNLEAQLRNWRTCFEFWITSQRSYMKALSGWLLRCFRCDPDPEKVRLSSCLHPIYRVCIQWSRLLNSLNEKPVLDKLEFFASGMGSIYARQVREDPNWSGSGSRRYSGSESMELVVADKGEEDVVMTAEKLAEVAVKVLCHGMSVAVSSLAEFSINSADEHSKLVSQPADDASEQQPPDVNFNS</sequence>
<dbReference type="Pfam" id="PF04782">
    <property type="entry name" value="DUF632"/>
    <property type="match status" value="1"/>
</dbReference>
<feature type="region of interest" description="Disordered" evidence="1">
    <location>
        <begin position="78"/>
        <end position="113"/>
    </location>
</feature>
<feature type="compositionally biased region" description="Low complexity" evidence="1">
    <location>
        <begin position="451"/>
        <end position="471"/>
    </location>
</feature>
<feature type="compositionally biased region" description="Basic and acidic residues" evidence="1">
    <location>
        <begin position="130"/>
        <end position="141"/>
    </location>
</feature>
<evidence type="ECO:0000313" key="4">
    <source>
        <dbReference type="EMBL" id="AAD12027.1"/>
    </source>
</evidence>
<protein>
    <submittedName>
        <fullName evidence="4">Uncharacterized protein At2g19090</fullName>
    </submittedName>
</protein>
<feature type="compositionally biased region" description="Low complexity" evidence="1">
    <location>
        <begin position="97"/>
        <end position="106"/>
    </location>
</feature>
<feature type="region of interest" description="Disordered" evidence="1">
    <location>
        <begin position="822"/>
        <end position="844"/>
    </location>
</feature>
<dbReference type="PIR" id="T00529">
    <property type="entry name" value="T00529"/>
</dbReference>
<reference evidence="4" key="2">
    <citation type="submission" date="2000-03" db="EMBL/GenBank/DDBJ databases">
        <authorList>
            <person name="Rounsley S.D."/>
            <person name="Kaul S."/>
            <person name="Lin X."/>
            <person name="Ketchum K.A."/>
            <person name="Crosby M.L."/>
            <person name="Brandon R.C."/>
            <person name="Sykes S.M."/>
            <person name="Mason T.M."/>
            <person name="Kerlavage A.R."/>
            <person name="Adams M.D."/>
            <person name="Somerville C.R."/>
            <person name="Venter J.C."/>
        </authorList>
    </citation>
    <scope>NUCLEOTIDE SEQUENCE</scope>
</reference>
<feature type="compositionally biased region" description="Polar residues" evidence="1">
    <location>
        <begin position="177"/>
        <end position="192"/>
    </location>
</feature>
<proteinExistence type="predicted"/>
<feature type="compositionally biased region" description="Polar residues" evidence="1">
    <location>
        <begin position="834"/>
        <end position="844"/>
    </location>
</feature>
<dbReference type="AlphaFoldDB" id="O64472"/>
<feature type="region of interest" description="Disordered" evidence="1">
    <location>
        <begin position="171"/>
        <end position="198"/>
    </location>
</feature>
<reference key="1">
    <citation type="journal article" date="1999" name="Nature">
        <title>Sequence and analysis of chromosome 2 of the plant Arabidopsis thaliana.</title>
        <authorList>
            <person name="Lin X."/>
            <person name="Kaul S."/>
            <person name="Rounsley S."/>
            <person name="Shea T.P."/>
            <person name="Benito M.I."/>
            <person name="Town C.D."/>
            <person name="Fujii C.Y."/>
            <person name="Mason T."/>
            <person name="Bowman C.L."/>
            <person name="Barnstead M."/>
            <person name="Feldblyum T.V."/>
            <person name="Buell C.R."/>
            <person name="Ketchum K.A."/>
            <person name="Lee J."/>
            <person name="Ronning C.M."/>
            <person name="Koo H.L."/>
            <person name="Moffat K.S."/>
            <person name="Cronin L.A."/>
            <person name="Shen M."/>
            <person name="Pai G."/>
            <person name="Van Aken S."/>
            <person name="Umayam L."/>
            <person name="Tallon L.J."/>
            <person name="Gill J.E."/>
            <person name="Adams M.D."/>
            <person name="Carrera A.J."/>
            <person name="Creasy T.H."/>
            <person name="Goodman H.M."/>
            <person name="Somerville C.R."/>
            <person name="Copenhaver G.P."/>
            <person name="Preuss D."/>
            <person name="Nierman W.C."/>
            <person name="White O."/>
            <person name="Eisen J.A."/>
            <person name="Salzberg S.L."/>
            <person name="Fraser C.M."/>
            <person name="Venter J.C."/>
        </authorList>
    </citation>
    <scope>NUCLEOTIDE SEQUENCE [LARGE SCALE GENOMIC DNA]</scope>
    <source>
        <strain>cv. Columbia</strain>
    </source>
</reference>
<dbReference type="EMBL" id="AC002392">
    <property type="protein sequence ID" value="AAD12027.1"/>
    <property type="molecule type" value="Genomic_DNA"/>
</dbReference>
<evidence type="ECO:0000259" key="3">
    <source>
        <dbReference type="Pfam" id="PF04783"/>
    </source>
</evidence>
<dbReference type="InterPro" id="IPR006867">
    <property type="entry name" value="DUF632"/>
</dbReference>
<feature type="compositionally biased region" description="Acidic residues" evidence="1">
    <location>
        <begin position="298"/>
        <end position="325"/>
    </location>
</feature>
<accession>O64472</accession>
<feature type="compositionally biased region" description="Basic and acidic residues" evidence="1">
    <location>
        <begin position="277"/>
        <end position="297"/>
    </location>
</feature>
<feature type="region of interest" description="Disordered" evidence="1">
    <location>
        <begin position="241"/>
        <end position="333"/>
    </location>
</feature>
<dbReference type="PhylomeDB" id="O64472"/>
<evidence type="ECO:0000256" key="1">
    <source>
        <dbReference type="SAM" id="MobiDB-lite"/>
    </source>
</evidence>
<dbReference type="ExpressionAtlas" id="O64472">
    <property type="expression patterns" value="baseline and differential"/>
</dbReference>
<dbReference type="InterPro" id="IPR006868">
    <property type="entry name" value="DUF630"/>
</dbReference>
<organism evidence="4">
    <name type="scientific">Arabidopsis thaliana</name>
    <name type="common">Mouse-ear cress</name>
    <dbReference type="NCBI Taxonomy" id="3702"/>
    <lineage>
        <taxon>Eukaryota</taxon>
        <taxon>Viridiplantae</taxon>
        <taxon>Streptophyta</taxon>
        <taxon>Embryophyta</taxon>
        <taxon>Tracheophyta</taxon>
        <taxon>Spermatophyta</taxon>
        <taxon>Magnoliopsida</taxon>
        <taxon>eudicotyledons</taxon>
        <taxon>Gunneridae</taxon>
        <taxon>Pentapetalae</taxon>
        <taxon>rosids</taxon>
        <taxon>malvids</taxon>
        <taxon>Brassicales</taxon>
        <taxon>Brassicaceae</taxon>
        <taxon>Camelineae</taxon>
        <taxon>Arabidopsis</taxon>
    </lineage>
</organism>
<feature type="region of interest" description="Disordered" evidence="1">
    <location>
        <begin position="129"/>
        <end position="153"/>
    </location>
</feature>
<dbReference type="Pfam" id="PF04783">
    <property type="entry name" value="DUF630"/>
    <property type="match status" value="1"/>
</dbReference>
<reference evidence="4" key="3">
    <citation type="submission" date="2002-02" db="EMBL/GenBank/DDBJ databases">
        <authorList>
            <person name="Town C.D."/>
            <person name="Kaul S."/>
        </authorList>
    </citation>
    <scope>NUCLEOTIDE SEQUENCE</scope>
</reference>
<dbReference type="PANTHER" id="PTHR21450">
    <property type="entry name" value="PROTEIN ALTERED PHOSPHATE STARVATION RESPONSE 1"/>
    <property type="match status" value="1"/>
</dbReference>